<feature type="transmembrane region" description="Helical" evidence="1">
    <location>
        <begin position="140"/>
        <end position="162"/>
    </location>
</feature>
<organism evidence="2 3">
    <name type="scientific">Trueperella bonasi</name>
    <dbReference type="NCBI Taxonomy" id="312286"/>
    <lineage>
        <taxon>Bacteria</taxon>
        <taxon>Bacillati</taxon>
        <taxon>Actinomycetota</taxon>
        <taxon>Actinomycetes</taxon>
        <taxon>Actinomycetales</taxon>
        <taxon>Actinomycetaceae</taxon>
        <taxon>Trueperella</taxon>
    </lineage>
</organism>
<feature type="transmembrane region" description="Helical" evidence="1">
    <location>
        <begin position="280"/>
        <end position="296"/>
    </location>
</feature>
<feature type="transmembrane region" description="Helical" evidence="1">
    <location>
        <begin position="80"/>
        <end position="99"/>
    </location>
</feature>
<keyword evidence="1" id="KW-0472">Membrane</keyword>
<comment type="caution">
    <text evidence="2">The sequence shown here is derived from an EMBL/GenBank/DDBJ whole genome shotgun (WGS) entry which is preliminary data.</text>
</comment>
<dbReference type="Pfam" id="PF04018">
    <property type="entry name" value="VCA0040-like"/>
    <property type="match status" value="1"/>
</dbReference>
<dbReference type="PANTHER" id="PTHR37308">
    <property type="entry name" value="INTEGRAL MEMBRANE PROTEIN"/>
    <property type="match status" value="1"/>
</dbReference>
<feature type="transmembrane region" description="Helical" evidence="1">
    <location>
        <begin position="169"/>
        <end position="200"/>
    </location>
</feature>
<feature type="transmembrane region" description="Helical" evidence="1">
    <location>
        <begin position="24"/>
        <end position="47"/>
    </location>
</feature>
<dbReference type="Proteomes" id="UP001243212">
    <property type="component" value="Unassembled WGS sequence"/>
</dbReference>
<evidence type="ECO:0000256" key="1">
    <source>
        <dbReference type="SAM" id="Phobius"/>
    </source>
</evidence>
<evidence type="ECO:0000313" key="3">
    <source>
        <dbReference type="Proteomes" id="UP001243212"/>
    </source>
</evidence>
<keyword evidence="3" id="KW-1185">Reference proteome</keyword>
<sequence>MNNQTKAPAPCWAIDSVLHVIRGFLIGLAELVPGISGGTIALVVGVYERLIDSGMSLLRGVKNIFRDRASSKRKFAEVEWVLIFGLLFGMLIAIFSMAGTMASFVDNHAPVARALFLGMVATSIYVPFSMVDRVEVKARPWVWLLFAVGAVLTFFGTGITSATRENPSLLVVFGAAAIAVCALVLPGVSGSFFLLAVGLYQPVMAAVAERDVPFMAVFAAGALTGIVLFIRALDYLLENHRTVTLVTMAGLMLGSLRALWPWQDGDANLLAPASDWPAMLGWFVLGSAMVIATLSVEHQLNKGEPDQADKLTEQVD</sequence>
<dbReference type="RefSeq" id="WP_307683007.1">
    <property type="nucleotide sequence ID" value="NZ_JAUSQX010000001.1"/>
</dbReference>
<protein>
    <submittedName>
        <fullName evidence="2">Membrane protein</fullName>
    </submittedName>
</protein>
<dbReference type="PANTHER" id="PTHR37308:SF1">
    <property type="entry name" value="POLYPRENYL-PHOSPHATE TRANSPORTER"/>
    <property type="match status" value="1"/>
</dbReference>
<keyword evidence="1" id="KW-0812">Transmembrane</keyword>
<feature type="transmembrane region" description="Helical" evidence="1">
    <location>
        <begin position="212"/>
        <end position="230"/>
    </location>
</feature>
<dbReference type="EMBL" id="JAUSQX010000001">
    <property type="protein sequence ID" value="MDP9806809.1"/>
    <property type="molecule type" value="Genomic_DNA"/>
</dbReference>
<dbReference type="InterPro" id="IPR007163">
    <property type="entry name" value="VCA0040-like"/>
</dbReference>
<evidence type="ECO:0000313" key="2">
    <source>
        <dbReference type="EMBL" id="MDP9806809.1"/>
    </source>
</evidence>
<accession>A0ABT9NHC6</accession>
<name>A0ABT9NHC6_9ACTO</name>
<feature type="transmembrane region" description="Helical" evidence="1">
    <location>
        <begin position="242"/>
        <end position="260"/>
    </location>
</feature>
<feature type="transmembrane region" description="Helical" evidence="1">
    <location>
        <begin position="111"/>
        <end position="128"/>
    </location>
</feature>
<keyword evidence="1" id="KW-1133">Transmembrane helix</keyword>
<reference evidence="2 3" key="1">
    <citation type="submission" date="2023-07" db="EMBL/GenBank/DDBJ databases">
        <title>Sequencing the genomes of 1000 actinobacteria strains.</title>
        <authorList>
            <person name="Klenk H.-P."/>
        </authorList>
    </citation>
    <scope>NUCLEOTIDE SEQUENCE [LARGE SCALE GENOMIC DNA]</scope>
    <source>
        <strain evidence="2 3">DSM 17163</strain>
    </source>
</reference>
<gene>
    <name evidence="2" type="ORF">J2S70_001391</name>
</gene>
<proteinExistence type="predicted"/>